<proteinExistence type="inferred from homology"/>
<comment type="catalytic activity">
    <reaction evidence="2">
        <text>dTDP-4-dehydro-6-deoxy-alpha-D-glucose = dTDP-4-dehydro-beta-L-rhamnose</text>
        <dbReference type="Rhea" id="RHEA:16969"/>
        <dbReference type="ChEBI" id="CHEBI:57649"/>
        <dbReference type="ChEBI" id="CHEBI:62830"/>
        <dbReference type="EC" id="5.1.3.13"/>
    </reaction>
</comment>
<sequence>MFQPVDGFDGALHMVPDVHPDHRGTFHEWFKASSFEEALGFPFDLQQANISSSRAGVLRGLHFSEAPPGQAKLVTCPVGAIFDVLVDVREGSPTYASWKAFELTAHNREALFIPAGFAHGFLALEDSVVVYLTTAEYRPGVEHGVDPFDASIDVAWPTMEYVLSEKDGAAPSLDEVAAAELLPGYDSCQEHADELRAGWAAAAEEAGL</sequence>
<comment type="function">
    <text evidence="2">Catalyzes the epimerization of the C3' and C5'positions of dTDP-6-deoxy-D-xylo-4-hexulose, forming dTDP-6-deoxy-L-lyxo-4-hexulose.</text>
</comment>
<dbReference type="NCBIfam" id="TIGR01221">
    <property type="entry name" value="rmlC"/>
    <property type="match status" value="1"/>
</dbReference>
<comment type="subunit">
    <text evidence="2">Homodimer.</text>
</comment>
<gene>
    <name evidence="3" type="ORF">CATYP_01720</name>
</gene>
<dbReference type="Pfam" id="PF00908">
    <property type="entry name" value="dTDP_sugar_isom"/>
    <property type="match status" value="1"/>
</dbReference>
<dbReference type="InterPro" id="IPR011051">
    <property type="entry name" value="RmlC_Cupin_sf"/>
</dbReference>
<dbReference type="InterPro" id="IPR000888">
    <property type="entry name" value="RmlC-like"/>
</dbReference>
<dbReference type="PANTHER" id="PTHR21047:SF2">
    <property type="entry name" value="THYMIDINE DIPHOSPHO-4-KETO-RHAMNOSE 3,5-EPIMERASE"/>
    <property type="match status" value="1"/>
</dbReference>
<name>A0ABM5QLC2_9CORY</name>
<organism evidence="3 4">
    <name type="scientific">Corynebacterium atypicum</name>
    <dbReference type="NCBI Taxonomy" id="191610"/>
    <lineage>
        <taxon>Bacteria</taxon>
        <taxon>Bacillati</taxon>
        <taxon>Actinomycetota</taxon>
        <taxon>Actinomycetes</taxon>
        <taxon>Mycobacteriales</taxon>
        <taxon>Corynebacteriaceae</taxon>
        <taxon>Corynebacterium</taxon>
    </lineage>
</organism>
<dbReference type="RefSeq" id="WP_038604334.1">
    <property type="nucleotide sequence ID" value="NZ_CP008944.1"/>
</dbReference>
<protein>
    <recommendedName>
        <fullName evidence="2">dTDP-4-dehydrorhamnose 3,5-epimerase</fullName>
        <ecNumber evidence="2">5.1.3.13</ecNumber>
    </recommendedName>
    <alternativeName>
        <fullName evidence="2">Thymidine diphospho-4-keto-rhamnose 3,5-epimerase</fullName>
    </alternativeName>
</protein>
<keyword evidence="4" id="KW-1185">Reference proteome</keyword>
<dbReference type="SUPFAM" id="SSF51182">
    <property type="entry name" value="RmlC-like cupins"/>
    <property type="match status" value="1"/>
</dbReference>
<dbReference type="Gene3D" id="2.60.120.10">
    <property type="entry name" value="Jelly Rolls"/>
    <property type="match status" value="1"/>
</dbReference>
<dbReference type="InterPro" id="IPR014710">
    <property type="entry name" value="RmlC-like_jellyroll"/>
</dbReference>
<evidence type="ECO:0000313" key="3">
    <source>
        <dbReference type="EMBL" id="AIG63608.1"/>
    </source>
</evidence>
<comment type="pathway">
    <text evidence="2">Carbohydrate biosynthesis; dTDP-L-rhamnose biosynthesis.</text>
</comment>
<comment type="similarity">
    <text evidence="1 2">Belongs to the dTDP-4-dehydrorhamnose 3,5-epimerase family.</text>
</comment>
<keyword evidence="2" id="KW-0413">Isomerase</keyword>
<dbReference type="EMBL" id="CP008944">
    <property type="protein sequence ID" value="AIG63608.1"/>
    <property type="molecule type" value="Genomic_DNA"/>
</dbReference>
<dbReference type="CDD" id="cd00438">
    <property type="entry name" value="cupin_RmlC"/>
    <property type="match status" value="1"/>
</dbReference>
<dbReference type="Proteomes" id="UP000028504">
    <property type="component" value="Chromosome"/>
</dbReference>
<evidence type="ECO:0000313" key="4">
    <source>
        <dbReference type="Proteomes" id="UP000028504"/>
    </source>
</evidence>
<dbReference type="EC" id="5.1.3.13" evidence="2"/>
<reference evidence="3 4" key="1">
    <citation type="submission" date="2014-07" db="EMBL/GenBank/DDBJ databases">
        <title>Complete genome sequence of Corynebacterium atypicum DSM 44849: identifiction of the mycolic acid biosynthesis genes.</title>
        <authorList>
            <person name="Tippelt A."/>
            <person name="Mollmann S."/>
            <person name="Albersmeier A."/>
            <person name="Jaenicke S."/>
            <person name="Ruckert C."/>
            <person name="Tauch A."/>
        </authorList>
    </citation>
    <scope>NUCLEOTIDE SEQUENCE [LARGE SCALE GENOMIC DNA]</scope>
    <source>
        <strain evidence="3 4">R2070</strain>
    </source>
</reference>
<accession>A0ABM5QLC2</accession>
<evidence type="ECO:0000256" key="1">
    <source>
        <dbReference type="ARBA" id="ARBA00010154"/>
    </source>
</evidence>
<evidence type="ECO:0000256" key="2">
    <source>
        <dbReference type="RuleBase" id="RU364069"/>
    </source>
</evidence>
<dbReference type="PANTHER" id="PTHR21047">
    <property type="entry name" value="DTDP-6-DEOXY-D-GLUCOSE-3,5 EPIMERASE"/>
    <property type="match status" value="1"/>
</dbReference>